<evidence type="ECO:0000256" key="3">
    <source>
        <dbReference type="ARBA" id="ARBA00022679"/>
    </source>
</evidence>
<dbReference type="InterPro" id="IPR002941">
    <property type="entry name" value="DNA_methylase_N4/N6"/>
</dbReference>
<sequence>MNKILNTITKGDSFELINQVDDHSIDLLLTDPPYFLNGSGGFKGKEWDSSKSLLDAATIGKIESGILNKTQAKKEYLKAVEAYFINMTTVLLPKLKKDGTLIIFNRKHNLDTINNVLSQDNFTAEEWKLSALSKEQSQPNSRWYTTYLEWKKTNPNQQINTLDWSEYALIANNMTISNPKKISQIPQYWDDNLNSDNQYYATSPYNSKTIFYDNAKHVSPKPISLWADLVKRFTKPNDLILDIYSGSGTTAMVAEDLNRKYIAFEYEEEQVIRSLKRLNGFRDNMPHTAFPFEG</sequence>
<dbReference type="GO" id="GO:0032259">
    <property type="term" value="P:methylation"/>
    <property type="evidence" value="ECO:0007669"/>
    <property type="project" value="UniProtKB-KW"/>
</dbReference>
<evidence type="ECO:0000256" key="5">
    <source>
        <dbReference type="RuleBase" id="RU362026"/>
    </source>
</evidence>
<keyword evidence="3" id="KW-0808">Transferase</keyword>
<dbReference type="RefSeq" id="WP_208928028.1">
    <property type="nucleotide sequence ID" value="NZ_CP013655.1"/>
</dbReference>
<dbReference type="Pfam" id="PF01555">
    <property type="entry name" value="N6_N4_Mtase"/>
    <property type="match status" value="1"/>
</dbReference>
<protein>
    <recommendedName>
        <fullName evidence="5">Methyltransferase</fullName>
        <ecNumber evidence="5">2.1.1.-</ecNumber>
    </recommendedName>
</protein>
<dbReference type="GO" id="GO:0003677">
    <property type="term" value="F:DNA binding"/>
    <property type="evidence" value="ECO:0007669"/>
    <property type="project" value="InterPro"/>
</dbReference>
<evidence type="ECO:0000256" key="1">
    <source>
        <dbReference type="ARBA" id="ARBA00006594"/>
    </source>
</evidence>
<dbReference type="GO" id="GO:0008170">
    <property type="term" value="F:N-methyltransferase activity"/>
    <property type="evidence" value="ECO:0007669"/>
    <property type="project" value="InterPro"/>
</dbReference>
<proteinExistence type="inferred from homology"/>
<dbReference type="InterPro" id="IPR002052">
    <property type="entry name" value="DNA_methylase_N6_adenine_CS"/>
</dbReference>
<keyword evidence="4" id="KW-0680">Restriction system</keyword>
<dbReference type="SUPFAM" id="SSF53335">
    <property type="entry name" value="S-adenosyl-L-methionine-dependent methyltransferases"/>
    <property type="match status" value="1"/>
</dbReference>
<dbReference type="Proteomes" id="UP000067523">
    <property type="component" value="Chromosome"/>
</dbReference>
<evidence type="ECO:0000259" key="6">
    <source>
        <dbReference type="Pfam" id="PF01555"/>
    </source>
</evidence>
<feature type="domain" description="DNA methylase N-4/N-6" evidence="6">
    <location>
        <begin position="25"/>
        <end position="271"/>
    </location>
</feature>
<dbReference type="Gene3D" id="3.40.50.150">
    <property type="entry name" value="Vaccinia Virus protein VP39"/>
    <property type="match status" value="1"/>
</dbReference>
<accession>A0A0U2XE85</accession>
<keyword evidence="8" id="KW-1185">Reference proteome</keyword>
<keyword evidence="2" id="KW-0489">Methyltransferase</keyword>
<evidence type="ECO:0000256" key="2">
    <source>
        <dbReference type="ARBA" id="ARBA00022603"/>
    </source>
</evidence>
<dbReference type="PROSITE" id="PS00092">
    <property type="entry name" value="N6_MTASE"/>
    <property type="match status" value="1"/>
</dbReference>
<name>A0A0U2XE85_9ENTE</name>
<evidence type="ECO:0000313" key="8">
    <source>
        <dbReference type="Proteomes" id="UP000067523"/>
    </source>
</evidence>
<dbReference type="AlphaFoldDB" id="A0A0U2XE85"/>
<comment type="similarity">
    <text evidence="1 5">Belongs to the N(4)/N(6)-methyltransferase family.</text>
</comment>
<dbReference type="EC" id="2.1.1.-" evidence="5"/>
<evidence type="ECO:0000313" key="7">
    <source>
        <dbReference type="EMBL" id="ALS38480.1"/>
    </source>
</evidence>
<dbReference type="InterPro" id="IPR029063">
    <property type="entry name" value="SAM-dependent_MTases_sf"/>
</dbReference>
<reference evidence="8" key="1">
    <citation type="submission" date="2015-12" db="EMBL/GenBank/DDBJ databases">
        <authorList>
            <person name="Lauer A."/>
            <person name="Humrighouse B."/>
            <person name="Loparev V."/>
            <person name="Shewmaker P.L."/>
            <person name="Whitney A.M."/>
            <person name="McLaughlin R.W."/>
        </authorList>
    </citation>
    <scope>NUCLEOTIDE SEQUENCE [LARGE SCALE GENOMIC DNA]</scope>
    <source>
        <strain evidence="8">LMG 26678</strain>
    </source>
</reference>
<dbReference type="GO" id="GO:0009307">
    <property type="term" value="P:DNA restriction-modification system"/>
    <property type="evidence" value="ECO:0007669"/>
    <property type="project" value="UniProtKB-KW"/>
</dbReference>
<dbReference type="EMBL" id="CP013655">
    <property type="protein sequence ID" value="ALS38480.1"/>
    <property type="molecule type" value="Genomic_DNA"/>
</dbReference>
<dbReference type="PRINTS" id="PR00508">
    <property type="entry name" value="S21N4MTFRASE"/>
</dbReference>
<dbReference type="KEGG" id="erx:ATZ35_15400"/>
<evidence type="ECO:0000256" key="4">
    <source>
        <dbReference type="ARBA" id="ARBA00022747"/>
    </source>
</evidence>
<gene>
    <name evidence="7" type="ORF">ATZ35_15400</name>
</gene>
<organism evidence="7 8">
    <name type="scientific">Enterococcus rotai</name>
    <dbReference type="NCBI Taxonomy" id="118060"/>
    <lineage>
        <taxon>Bacteria</taxon>
        <taxon>Bacillati</taxon>
        <taxon>Bacillota</taxon>
        <taxon>Bacilli</taxon>
        <taxon>Lactobacillales</taxon>
        <taxon>Enterococcaceae</taxon>
        <taxon>Enterococcus</taxon>
    </lineage>
</organism>
<dbReference type="STRING" id="118060.ATZ35_15400"/>
<dbReference type="InterPro" id="IPR001091">
    <property type="entry name" value="RM_Methyltransferase"/>
</dbReference>